<accession>A0AAN9XEK5</accession>
<dbReference type="AlphaFoldDB" id="A0AAN9XEK5"/>
<gene>
    <name evidence="7" type="ORF">VNO78_24073</name>
</gene>
<comment type="similarity">
    <text evidence="2">Belongs to the staygreen family.</text>
</comment>
<sequence length="252" mass="28964">MVTRRDREQHIFQHFNRYSKGSKVYMATLTTAFLSSKLKPSNFTHQHRRPLPKKKSNQAVMPVGRLFGPATFEESKLKVMFLGVDEKEHPAYLPRTYTLTHCDITSKITLAISHTINNSQLQGWYNKFQRDEVVAHWRKIKGEMSLHVHLHVSGGHFLLNICAGIRYFIFCKELPIVLSAFIYGDKKLFNNYPELQEALVSVYFHSNISKFNKVECWGPLKDVCASFIGSHDKGKLGGPLIKHGTPIMSRKM</sequence>
<dbReference type="PANTHER" id="PTHR31750:SF4">
    <property type="entry name" value="LP06106P"/>
    <property type="match status" value="1"/>
</dbReference>
<evidence type="ECO:0000313" key="7">
    <source>
        <dbReference type="EMBL" id="KAK7389236.1"/>
    </source>
</evidence>
<dbReference type="Proteomes" id="UP001386955">
    <property type="component" value="Unassembled WGS sequence"/>
</dbReference>
<evidence type="ECO:0000313" key="8">
    <source>
        <dbReference type="Proteomes" id="UP001386955"/>
    </source>
</evidence>
<reference evidence="7 8" key="1">
    <citation type="submission" date="2024-01" db="EMBL/GenBank/DDBJ databases">
        <title>The genomes of 5 underutilized Papilionoideae crops provide insights into root nodulation and disease resistanc.</title>
        <authorList>
            <person name="Jiang F."/>
        </authorList>
    </citation>
    <scope>NUCLEOTIDE SEQUENCE [LARGE SCALE GENOMIC DNA]</scope>
    <source>
        <strain evidence="7">DUOXIRENSHENG_FW03</strain>
        <tissue evidence="7">Leaves</tissue>
    </source>
</reference>
<dbReference type="EMBL" id="JAYMYS010000006">
    <property type="protein sequence ID" value="KAK7389236.1"/>
    <property type="molecule type" value="Genomic_DNA"/>
</dbReference>
<keyword evidence="8" id="KW-1185">Reference proteome</keyword>
<dbReference type="PANTHER" id="PTHR31750">
    <property type="entry name" value="PROTEIN STAY-GREEN 1, CHLOROPLASTIC-RELATED"/>
    <property type="match status" value="1"/>
</dbReference>
<feature type="domain" description="Staygreen protein" evidence="6">
    <location>
        <begin position="71"/>
        <end position="222"/>
    </location>
</feature>
<dbReference type="GO" id="GO:0009507">
    <property type="term" value="C:chloroplast"/>
    <property type="evidence" value="ECO:0007669"/>
    <property type="project" value="UniProtKB-SubCell"/>
</dbReference>
<name>A0AAN9XEK5_PSOTE</name>
<evidence type="ECO:0000256" key="2">
    <source>
        <dbReference type="ARBA" id="ARBA00009234"/>
    </source>
</evidence>
<comment type="subcellular location">
    <subcellularLocation>
        <location evidence="1">Plastid</location>
        <location evidence="1">Chloroplast</location>
    </subcellularLocation>
</comment>
<evidence type="ECO:0000256" key="3">
    <source>
        <dbReference type="ARBA" id="ARBA00022528"/>
    </source>
</evidence>
<dbReference type="InterPro" id="IPR024438">
    <property type="entry name" value="Staygreen"/>
</dbReference>
<keyword evidence="3" id="KW-0150">Chloroplast</keyword>
<proteinExistence type="inferred from homology"/>
<dbReference type="GO" id="GO:0015996">
    <property type="term" value="P:chlorophyll catabolic process"/>
    <property type="evidence" value="ECO:0007669"/>
    <property type="project" value="TreeGrafter"/>
</dbReference>
<organism evidence="7 8">
    <name type="scientific">Psophocarpus tetragonolobus</name>
    <name type="common">Winged bean</name>
    <name type="synonym">Dolichos tetragonolobus</name>
    <dbReference type="NCBI Taxonomy" id="3891"/>
    <lineage>
        <taxon>Eukaryota</taxon>
        <taxon>Viridiplantae</taxon>
        <taxon>Streptophyta</taxon>
        <taxon>Embryophyta</taxon>
        <taxon>Tracheophyta</taxon>
        <taxon>Spermatophyta</taxon>
        <taxon>Magnoliopsida</taxon>
        <taxon>eudicotyledons</taxon>
        <taxon>Gunneridae</taxon>
        <taxon>Pentapetalae</taxon>
        <taxon>rosids</taxon>
        <taxon>fabids</taxon>
        <taxon>Fabales</taxon>
        <taxon>Fabaceae</taxon>
        <taxon>Papilionoideae</taxon>
        <taxon>50 kb inversion clade</taxon>
        <taxon>NPAAA clade</taxon>
        <taxon>indigoferoid/millettioid clade</taxon>
        <taxon>Phaseoleae</taxon>
        <taxon>Psophocarpus</taxon>
    </lineage>
</organism>
<dbReference type="Pfam" id="PF12638">
    <property type="entry name" value="Staygreen"/>
    <property type="match status" value="1"/>
</dbReference>
<protein>
    <recommendedName>
        <fullName evidence="6">Staygreen protein domain-containing protein</fullName>
    </recommendedName>
</protein>
<evidence type="ECO:0000259" key="6">
    <source>
        <dbReference type="Pfam" id="PF12638"/>
    </source>
</evidence>
<keyword evidence="5" id="KW-0809">Transit peptide</keyword>
<evidence type="ECO:0000256" key="4">
    <source>
        <dbReference type="ARBA" id="ARBA00022640"/>
    </source>
</evidence>
<keyword evidence="4" id="KW-0934">Plastid</keyword>
<comment type="caution">
    <text evidence="7">The sequence shown here is derived from an EMBL/GenBank/DDBJ whole genome shotgun (WGS) entry which is preliminary data.</text>
</comment>
<evidence type="ECO:0000256" key="1">
    <source>
        <dbReference type="ARBA" id="ARBA00004229"/>
    </source>
</evidence>
<evidence type="ECO:0000256" key="5">
    <source>
        <dbReference type="ARBA" id="ARBA00022946"/>
    </source>
</evidence>